<evidence type="ECO:0000313" key="1">
    <source>
        <dbReference type="EMBL" id="GGL12671.1"/>
    </source>
</evidence>
<proteinExistence type="predicted"/>
<dbReference type="Proteomes" id="UP000656042">
    <property type="component" value="Unassembled WGS sequence"/>
</dbReference>
<keyword evidence="2" id="KW-1185">Reference proteome</keyword>
<dbReference type="AlphaFoldDB" id="A0A8J3C6C6"/>
<dbReference type="RefSeq" id="WP_189082154.1">
    <property type="nucleotide sequence ID" value="NZ_BMMX01000039.1"/>
</dbReference>
<comment type="caution">
    <text evidence="1">The sequence shown here is derived from an EMBL/GenBank/DDBJ whole genome shotgun (WGS) entry which is preliminary data.</text>
</comment>
<sequence>MITLVFPLPEVLLLAEHALAASTRAASMREVLTGTTPRPALWLVGDQGLFLMSNGLSSPAGDNDNVVELPVVYARGYRTPAAWRAVAGRLGRGSQIRVVLALLEAAPERPGLHRALLAGVAAGVADVVIDLDARQLRWRLPGDPSPEVTR</sequence>
<reference evidence="1" key="1">
    <citation type="journal article" date="2014" name="Int. J. Syst. Evol. Microbiol.">
        <title>Complete genome sequence of Corynebacterium casei LMG S-19264T (=DSM 44701T), isolated from a smear-ripened cheese.</title>
        <authorList>
            <consortium name="US DOE Joint Genome Institute (JGI-PGF)"/>
            <person name="Walter F."/>
            <person name="Albersmeier A."/>
            <person name="Kalinowski J."/>
            <person name="Ruckert C."/>
        </authorList>
    </citation>
    <scope>NUCLEOTIDE SEQUENCE</scope>
    <source>
        <strain evidence="1">CGMCC 4.7299</strain>
    </source>
</reference>
<protein>
    <submittedName>
        <fullName evidence="1">Uncharacterized protein</fullName>
    </submittedName>
</protein>
<organism evidence="1 2">
    <name type="scientific">Mangrovihabitans endophyticus</name>
    <dbReference type="NCBI Taxonomy" id="1751298"/>
    <lineage>
        <taxon>Bacteria</taxon>
        <taxon>Bacillati</taxon>
        <taxon>Actinomycetota</taxon>
        <taxon>Actinomycetes</taxon>
        <taxon>Micromonosporales</taxon>
        <taxon>Micromonosporaceae</taxon>
        <taxon>Mangrovihabitans</taxon>
    </lineage>
</organism>
<accession>A0A8J3C6C6</accession>
<name>A0A8J3C6C6_9ACTN</name>
<dbReference type="EMBL" id="BMMX01000039">
    <property type="protein sequence ID" value="GGL12671.1"/>
    <property type="molecule type" value="Genomic_DNA"/>
</dbReference>
<gene>
    <name evidence="1" type="ORF">GCM10012284_54210</name>
</gene>
<reference evidence="1" key="2">
    <citation type="submission" date="2020-09" db="EMBL/GenBank/DDBJ databases">
        <authorList>
            <person name="Sun Q."/>
            <person name="Zhou Y."/>
        </authorList>
    </citation>
    <scope>NUCLEOTIDE SEQUENCE</scope>
    <source>
        <strain evidence="1">CGMCC 4.7299</strain>
    </source>
</reference>
<evidence type="ECO:0000313" key="2">
    <source>
        <dbReference type="Proteomes" id="UP000656042"/>
    </source>
</evidence>